<dbReference type="RefSeq" id="WP_047452765.1">
    <property type="nucleotide sequence ID" value="NZ_FOVD01000007.1"/>
</dbReference>
<reference evidence="2" key="1">
    <citation type="submission" date="2016-10" db="EMBL/GenBank/DDBJ databases">
        <authorList>
            <person name="Varghese N."/>
            <person name="Submissions S."/>
        </authorList>
    </citation>
    <scope>NUCLEOTIDE SEQUENCE [LARGE SCALE GENOMIC DNA]</scope>
    <source>
        <strain evidence="2">DSM 25575</strain>
    </source>
</reference>
<accession>A0A1I5BET1</accession>
<protein>
    <recommendedName>
        <fullName evidence="3">Bacteriocin-type signal sequence-containing protein</fullName>
    </recommendedName>
</protein>
<dbReference type="Proteomes" id="UP000198769">
    <property type="component" value="Unassembled WGS sequence"/>
</dbReference>
<gene>
    <name evidence="1" type="ORF">SAMN05421594_4015</name>
</gene>
<dbReference type="AlphaFoldDB" id="A0A1I5BET1"/>
<name>A0A1I5BET1_CHROL</name>
<evidence type="ECO:0000313" key="2">
    <source>
        <dbReference type="Proteomes" id="UP000198769"/>
    </source>
</evidence>
<organism evidence="1 2">
    <name type="scientific">Chryseobacterium oleae</name>
    <dbReference type="NCBI Taxonomy" id="491207"/>
    <lineage>
        <taxon>Bacteria</taxon>
        <taxon>Pseudomonadati</taxon>
        <taxon>Bacteroidota</taxon>
        <taxon>Flavobacteriia</taxon>
        <taxon>Flavobacteriales</taxon>
        <taxon>Weeksellaceae</taxon>
        <taxon>Chryseobacterium group</taxon>
        <taxon>Chryseobacterium</taxon>
    </lineage>
</organism>
<keyword evidence="2" id="KW-1185">Reference proteome</keyword>
<dbReference type="EMBL" id="FOVD01000007">
    <property type="protein sequence ID" value="SFN73225.1"/>
    <property type="molecule type" value="Genomic_DNA"/>
</dbReference>
<evidence type="ECO:0008006" key="3">
    <source>
        <dbReference type="Google" id="ProtNLM"/>
    </source>
</evidence>
<evidence type="ECO:0000313" key="1">
    <source>
        <dbReference type="EMBL" id="SFN73225.1"/>
    </source>
</evidence>
<dbReference type="OrthoDB" id="1264991at2"/>
<proteinExistence type="predicted"/>
<sequence>MKNLKKLHRDHLREVMGGHTCPNNLVHVEFNGYHACCLNMPPEGNPCKGKFCFIPEGMCSSEPM</sequence>